<dbReference type="EC" id="3.5.1.25" evidence="2"/>
<evidence type="ECO:0000313" key="14">
    <source>
        <dbReference type="EMBL" id="MBR7797024.1"/>
    </source>
</evidence>
<dbReference type="SUPFAM" id="SSF51556">
    <property type="entry name" value="Metallo-dependent hydrolases"/>
    <property type="match status" value="1"/>
</dbReference>
<comment type="pathway">
    <text evidence="8">Amino-sugar metabolism; N-acetylneuraminate degradation; D-fructose 6-phosphate from N-acetylneuraminate: step 4/5.</text>
</comment>
<evidence type="ECO:0000256" key="4">
    <source>
        <dbReference type="ARBA" id="ARBA00022723"/>
    </source>
</evidence>
<feature type="binding site" evidence="12">
    <location>
        <position position="202"/>
    </location>
    <ligand>
        <name>Zn(2+)</name>
        <dbReference type="ChEBI" id="CHEBI:29105"/>
    </ligand>
</feature>
<keyword evidence="15" id="KW-1185">Reference proteome</keyword>
<evidence type="ECO:0000313" key="15">
    <source>
        <dbReference type="Proteomes" id="UP000675284"/>
    </source>
</evidence>
<dbReference type="InterPro" id="IPR011059">
    <property type="entry name" value="Metal-dep_hydrolase_composite"/>
</dbReference>
<dbReference type="Proteomes" id="UP000675284">
    <property type="component" value="Unassembled WGS sequence"/>
</dbReference>
<dbReference type="AlphaFoldDB" id="A0A941DXQ2"/>
<comment type="similarity">
    <text evidence="1 9">Belongs to the metallo-dependent hydrolases superfamily. NagA family.</text>
</comment>
<dbReference type="PANTHER" id="PTHR11113:SF14">
    <property type="entry name" value="N-ACETYLGLUCOSAMINE-6-PHOSPHATE DEACETYLASE"/>
    <property type="match status" value="1"/>
</dbReference>
<feature type="domain" description="Amidohydrolase-related" evidence="13">
    <location>
        <begin position="59"/>
        <end position="385"/>
    </location>
</feature>
<dbReference type="EMBL" id="JAGSOT010000041">
    <property type="protein sequence ID" value="MBR7797024.1"/>
    <property type="molecule type" value="Genomic_DNA"/>
</dbReference>
<evidence type="ECO:0000259" key="13">
    <source>
        <dbReference type="Pfam" id="PF01979"/>
    </source>
</evidence>
<feature type="active site" description="Proton donor/acceptor" evidence="10">
    <location>
        <position position="281"/>
    </location>
</feature>
<evidence type="ECO:0000256" key="5">
    <source>
        <dbReference type="ARBA" id="ARBA00022801"/>
    </source>
</evidence>
<dbReference type="InterPro" id="IPR032466">
    <property type="entry name" value="Metal_Hydrolase"/>
</dbReference>
<evidence type="ECO:0000256" key="6">
    <source>
        <dbReference type="ARBA" id="ARBA00023277"/>
    </source>
</evidence>
<evidence type="ECO:0000256" key="2">
    <source>
        <dbReference type="ARBA" id="ARBA00011899"/>
    </source>
</evidence>
<proteinExistence type="inferred from homology"/>
<evidence type="ECO:0000256" key="10">
    <source>
        <dbReference type="PIRSR" id="PIRSR038994-1"/>
    </source>
</evidence>
<evidence type="ECO:0000256" key="9">
    <source>
        <dbReference type="PIRNR" id="PIRNR038994"/>
    </source>
</evidence>
<dbReference type="SUPFAM" id="SSF51338">
    <property type="entry name" value="Composite domain of metallo-dependent hydrolases"/>
    <property type="match status" value="1"/>
</dbReference>
<dbReference type="RefSeq" id="WP_166530589.1">
    <property type="nucleotide sequence ID" value="NZ_BAAACY010000042.1"/>
</dbReference>
<dbReference type="PANTHER" id="PTHR11113">
    <property type="entry name" value="N-ACETYLGLUCOSAMINE-6-PHOSPHATE DEACETYLASE"/>
    <property type="match status" value="1"/>
</dbReference>
<name>A0A941DXQ2_9BACI</name>
<dbReference type="CDD" id="cd00854">
    <property type="entry name" value="NagA"/>
    <property type="match status" value="1"/>
</dbReference>
<feature type="binding site" evidence="11">
    <location>
        <begin position="226"/>
        <end position="227"/>
    </location>
    <ligand>
        <name>substrate</name>
    </ligand>
</feature>
<comment type="cofactor">
    <cofactor evidence="12">
        <name>a divalent metal cation</name>
        <dbReference type="ChEBI" id="CHEBI:60240"/>
    </cofactor>
    <text evidence="12">Binds 1 divalent metal cation per subunit.</text>
</comment>
<evidence type="ECO:0000256" key="11">
    <source>
        <dbReference type="PIRSR" id="PIRSR038994-2"/>
    </source>
</evidence>
<dbReference type="GO" id="GO:0006046">
    <property type="term" value="P:N-acetylglucosamine catabolic process"/>
    <property type="evidence" value="ECO:0007669"/>
    <property type="project" value="TreeGrafter"/>
</dbReference>
<evidence type="ECO:0000256" key="7">
    <source>
        <dbReference type="ARBA" id="ARBA00047647"/>
    </source>
</evidence>
<dbReference type="InterPro" id="IPR006680">
    <property type="entry name" value="Amidohydro-rel"/>
</dbReference>
<dbReference type="FunFam" id="3.20.20.140:FF:000004">
    <property type="entry name" value="N-acetylglucosamine-6-phosphate deacetylase"/>
    <property type="match status" value="1"/>
</dbReference>
<feature type="binding site" evidence="12">
    <location>
        <position position="136"/>
    </location>
    <ligand>
        <name>Zn(2+)</name>
        <dbReference type="ChEBI" id="CHEBI:29105"/>
    </ligand>
</feature>
<feature type="binding site" evidence="12">
    <location>
        <position position="223"/>
    </location>
    <ligand>
        <name>Zn(2+)</name>
        <dbReference type="ChEBI" id="CHEBI:29105"/>
    </ligand>
</feature>
<keyword evidence="6 9" id="KW-0119">Carbohydrate metabolism</keyword>
<keyword evidence="4 12" id="KW-0479">Metal-binding</keyword>
<dbReference type="Gene3D" id="2.30.40.10">
    <property type="entry name" value="Urease, subunit C, domain 1"/>
    <property type="match status" value="1"/>
</dbReference>
<keyword evidence="5 9" id="KW-0378">Hydrolase</keyword>
<evidence type="ECO:0000256" key="12">
    <source>
        <dbReference type="PIRSR" id="PIRSR038994-3"/>
    </source>
</evidence>
<evidence type="ECO:0000256" key="1">
    <source>
        <dbReference type="ARBA" id="ARBA00010716"/>
    </source>
</evidence>
<evidence type="ECO:0000256" key="8">
    <source>
        <dbReference type="ARBA" id="ARBA00060590"/>
    </source>
</evidence>
<gene>
    <name evidence="14" type="primary">nagA</name>
    <name evidence="14" type="ORF">KCX74_13355</name>
</gene>
<reference evidence="14" key="1">
    <citation type="submission" date="2021-04" db="EMBL/GenBank/DDBJ databases">
        <title>Isolation and polyphasic classification of algal microorganism.</title>
        <authorList>
            <person name="Wang S."/>
        </authorList>
    </citation>
    <scope>NUCLEOTIDE SEQUENCE</scope>
    <source>
        <strain evidence="14">720a</strain>
    </source>
</reference>
<dbReference type="Pfam" id="PF01979">
    <property type="entry name" value="Amidohydro_1"/>
    <property type="match status" value="1"/>
</dbReference>
<dbReference type="Gene3D" id="3.20.20.140">
    <property type="entry name" value="Metal-dependent hydrolases"/>
    <property type="match status" value="1"/>
</dbReference>
<sequence length="397" mass="42861">MDQDNPIYIKNATIYAEQEVIENGGLLLSHGKIAGIYSKQKPKQLPKEVQVINGEGLNIIPGFIDGHIHGAAGADVMDATEEALDTMASTLPKEGTTSFLATTITQSPEQIEQALMNVASYKNKPGQSDIIGVHLEGPFIEKGKAGAQPLEYIVKPDEKLFNKWQKLSGNKIKTITMAPEHDQNGSFIKRLTKAGINVSAGHTDTDYAGIKQAAAYGVRQLTHLCNAMSGIHHRDIGVVGAAFELEELRAELIADGIHVVPEMLQLIYQNMGSSRLLLITDAMRAKCLPPGNYELGGQPVKVSEDRALLENGTLAGSILKMHEGAQQMLSMKDVSIKNIVEMTAMNPAKQVGMFKTKGSILDGKDADILIVDDQLSIKYTICRGVVAFEGDDGNGTN</sequence>
<feature type="binding site" evidence="11">
    <location>
        <position position="234"/>
    </location>
    <ligand>
        <name>substrate</name>
    </ligand>
</feature>
<comment type="catalytic activity">
    <reaction evidence="7">
        <text>N-acetyl-D-glucosamine 6-phosphate + H2O = D-glucosamine 6-phosphate + acetate</text>
        <dbReference type="Rhea" id="RHEA:22936"/>
        <dbReference type="ChEBI" id="CHEBI:15377"/>
        <dbReference type="ChEBI" id="CHEBI:30089"/>
        <dbReference type="ChEBI" id="CHEBI:57513"/>
        <dbReference type="ChEBI" id="CHEBI:58725"/>
        <dbReference type="EC" id="3.5.1.25"/>
    </reaction>
</comment>
<feature type="binding site" evidence="11">
    <location>
        <position position="147"/>
    </location>
    <ligand>
        <name>substrate</name>
    </ligand>
</feature>
<accession>A0A941DXQ2</accession>
<feature type="binding site" evidence="11">
    <location>
        <begin position="314"/>
        <end position="316"/>
    </location>
    <ligand>
        <name>substrate</name>
    </ligand>
</feature>
<comment type="caution">
    <text evidence="14">The sequence shown here is derived from an EMBL/GenBank/DDBJ whole genome shotgun (WGS) entry which is preliminary data.</text>
</comment>
<protein>
    <recommendedName>
        <fullName evidence="3">N-acetylglucosamine-6-phosphate deacetylase</fullName>
        <ecNumber evidence="2">3.5.1.25</ecNumber>
    </recommendedName>
</protein>
<dbReference type="NCBIfam" id="TIGR00221">
    <property type="entry name" value="nagA"/>
    <property type="match status" value="1"/>
</dbReference>
<dbReference type="PIRSF" id="PIRSF038994">
    <property type="entry name" value="NagA"/>
    <property type="match status" value="1"/>
</dbReference>
<dbReference type="InterPro" id="IPR003764">
    <property type="entry name" value="GlcNAc_6-P_deAcase"/>
</dbReference>
<organism evidence="14 15">
    <name type="scientific">Virgibacillus salarius</name>
    <dbReference type="NCBI Taxonomy" id="447199"/>
    <lineage>
        <taxon>Bacteria</taxon>
        <taxon>Bacillati</taxon>
        <taxon>Bacillota</taxon>
        <taxon>Bacilli</taxon>
        <taxon>Bacillales</taxon>
        <taxon>Bacillaceae</taxon>
        <taxon>Virgibacillus</taxon>
    </lineage>
</organism>
<dbReference type="GO" id="GO:0008448">
    <property type="term" value="F:N-acetylglucosamine-6-phosphate deacetylase activity"/>
    <property type="evidence" value="ECO:0007669"/>
    <property type="project" value="UniProtKB-EC"/>
</dbReference>
<feature type="binding site" evidence="11">
    <location>
        <position position="258"/>
    </location>
    <ligand>
        <name>substrate</name>
    </ligand>
</feature>
<evidence type="ECO:0000256" key="3">
    <source>
        <dbReference type="ARBA" id="ARBA00018029"/>
    </source>
</evidence>
<dbReference type="GO" id="GO:0046872">
    <property type="term" value="F:metal ion binding"/>
    <property type="evidence" value="ECO:0007669"/>
    <property type="project" value="UniProtKB-KW"/>
</dbReference>